<feature type="compositionally biased region" description="Basic and acidic residues" evidence="1">
    <location>
        <begin position="1"/>
        <end position="16"/>
    </location>
</feature>
<dbReference type="GO" id="GO:0034453">
    <property type="term" value="P:microtubule anchoring"/>
    <property type="evidence" value="ECO:0007669"/>
    <property type="project" value="InterPro"/>
</dbReference>
<feature type="compositionally biased region" description="Acidic residues" evidence="1">
    <location>
        <begin position="563"/>
        <end position="577"/>
    </location>
</feature>
<feature type="compositionally biased region" description="Polar residues" evidence="1">
    <location>
        <begin position="24"/>
        <end position="73"/>
    </location>
</feature>
<feature type="region of interest" description="Disordered" evidence="1">
    <location>
        <begin position="445"/>
        <end position="466"/>
    </location>
</feature>
<feature type="compositionally biased region" description="Basic and acidic residues" evidence="1">
    <location>
        <begin position="993"/>
        <end position="1009"/>
    </location>
</feature>
<dbReference type="PROSITE" id="PS50245">
    <property type="entry name" value="CAP_GLY_2"/>
    <property type="match status" value="1"/>
</dbReference>
<feature type="region of interest" description="Disordered" evidence="1">
    <location>
        <begin position="986"/>
        <end position="1071"/>
    </location>
</feature>
<keyword evidence="4" id="KW-1185">Reference proteome</keyword>
<dbReference type="PANTHER" id="PTHR13958">
    <property type="entry name" value="CENTROSOME-ASSOCIATED PROTEIN 350"/>
    <property type="match status" value="1"/>
</dbReference>
<feature type="compositionally biased region" description="Basic and acidic residues" evidence="1">
    <location>
        <begin position="191"/>
        <end position="214"/>
    </location>
</feature>
<dbReference type="GO" id="GO:0005813">
    <property type="term" value="C:centrosome"/>
    <property type="evidence" value="ECO:0007669"/>
    <property type="project" value="InterPro"/>
</dbReference>
<feature type="compositionally biased region" description="Low complexity" evidence="1">
    <location>
        <begin position="541"/>
        <end position="562"/>
    </location>
</feature>
<dbReference type="Gene3D" id="2.30.30.190">
    <property type="entry name" value="CAP Gly-rich-like domain"/>
    <property type="match status" value="1"/>
</dbReference>
<feature type="compositionally biased region" description="Basic and acidic residues" evidence="1">
    <location>
        <begin position="931"/>
        <end position="940"/>
    </location>
</feature>
<dbReference type="OrthoDB" id="306254at2759"/>
<dbReference type="STRING" id="188477.A0A3S1HY78"/>
<feature type="region of interest" description="Disordered" evidence="1">
    <location>
        <begin position="778"/>
        <end position="855"/>
    </location>
</feature>
<feature type="compositionally biased region" description="Basic and acidic residues" evidence="1">
    <location>
        <begin position="319"/>
        <end position="332"/>
    </location>
</feature>
<protein>
    <recommendedName>
        <fullName evidence="2">CAP-Gly domain-containing protein</fullName>
    </recommendedName>
</protein>
<feature type="compositionally biased region" description="Polar residues" evidence="1">
    <location>
        <begin position="632"/>
        <end position="650"/>
    </location>
</feature>
<dbReference type="SMART" id="SM01052">
    <property type="entry name" value="CAP_GLY"/>
    <property type="match status" value="1"/>
</dbReference>
<feature type="compositionally biased region" description="Basic and acidic residues" evidence="1">
    <location>
        <begin position="411"/>
        <end position="424"/>
    </location>
</feature>
<feature type="region of interest" description="Disordered" evidence="1">
    <location>
        <begin position="1094"/>
        <end position="1123"/>
    </location>
</feature>
<feature type="compositionally biased region" description="Polar residues" evidence="1">
    <location>
        <begin position="84"/>
        <end position="96"/>
    </location>
</feature>
<dbReference type="SUPFAM" id="SSF74924">
    <property type="entry name" value="Cap-Gly domain"/>
    <property type="match status" value="1"/>
</dbReference>
<feature type="region of interest" description="Disordered" evidence="1">
    <location>
        <begin position="1"/>
        <end position="227"/>
    </location>
</feature>
<feature type="region of interest" description="Disordered" evidence="1">
    <location>
        <begin position="886"/>
        <end position="968"/>
    </location>
</feature>
<dbReference type="Pfam" id="PF01302">
    <property type="entry name" value="CAP_GLY"/>
    <property type="match status" value="1"/>
</dbReference>
<dbReference type="Proteomes" id="UP000271974">
    <property type="component" value="Unassembled WGS sequence"/>
</dbReference>
<evidence type="ECO:0000259" key="2">
    <source>
        <dbReference type="PROSITE" id="PS50245"/>
    </source>
</evidence>
<evidence type="ECO:0000313" key="3">
    <source>
        <dbReference type="EMBL" id="RUS88461.1"/>
    </source>
</evidence>
<feature type="compositionally biased region" description="Low complexity" evidence="1">
    <location>
        <begin position="578"/>
        <end position="598"/>
    </location>
</feature>
<name>A0A3S1HY78_ELYCH</name>
<sequence length="1331" mass="143899">MDETLQKEVTRGESARKGVKVTAGPSSAKTRSQTVQGSISEVISTQLSMSQSDSDNNGGRSRTKTSVITSATGATADKHKSRSHVANTAASGSESSIPEEVPSAEDKKKALDSSDDTLINSSANDDYADTFEHDMTPASVTNLRKKSPVGKLLPQGNSPLPTPWSRSKTGSESESEDSISHTETMSDASDYEVRIRQLSDELRRRRKEVEILKKERSRRKKEKFKAQEVALKKQLDAYNIYIQQLKEEKDDLEHEPPHKSSVRPQIKQPGAGAATSAGKGVAGLSTSPIGSRPDAASNSSSFEDMRDGTDSNQTSPSVDPKEVKLSPADEKAKKKPAVSLMDRISEGSESDKSAPSRAGKGGKPVRDRDASERSSSSMQEVIEEVSQLDSDKTSSAAMKIKSTGPAAAAVDRSEKEPAGLRSLKDEELSYSMDFSDAGSTLAQSHSRAGLVAKPNSSLREAGGSEAGEISEQIVAEELNSVASAVKSPASVSSQLKFDFKAGGKSVVEGPSVSVAESLPPSTGIQESDSETESRVNSYHTSAKSEGSSRPSSERSVGSLSYSAEDDEDNDDRDDQQADDVSSASDKTPVKVSPSSPEKSLPPVPGARPASVGVASSFSKATEDDISEHISASLPSISEKQGASHSNSLPKDSQDILDNLLGYQEGEKHEEEEEDDKTPVPTPREMLPLDEDEEENLSLLMTDPLADFTLGDRVLVCGGQRSGTLRYKGKVDFSPGIWAGVELDQAEGDHDGMQGGTRYFSCLPCHGLIVQGSDIISAERDSDTRQQVVGRGRQLSEDGRSPDESLTTEDSRAEGEDEGETYRSGLAAKDESMFHSTPLHSPSVRRSVEKPEATPVKVSTSLLADAITEQLEASLVQDSLEAVVTRLSAQTSPAKQAAPPPLPSSPPPTQATPQDSASGSPAWDSEDLPEDPLIKGRDRNTNQKASSESPSPPSSSQKTERTADGVMRSLLDEAISDMVTIKRRKAQTLAKASSLEHVKLNGDLNHKDKQTLLGQGHRANDKDDSYDDEDDDFYATQEDKVKDDSGMSLDPMHRPASPIPGDAPTEQDRKELNDELADLYGEYIDDDLGLYQQKETAATQGSEQQALERSSISVPEDIPPVVPHTKDEITPIVSRAVDIFWTSRRYGESLESVEPPTDFLSDWEGDDADESMSHDQLTAQSKRSWKHMLFDLTGEIIRDIYQDENKTDPPVWQKAQHRSHKFFKGSSPPTTLDGLRPLVQRAVSGLLDLDGLGGRQGSNTGLVNKWNIRKKKDAVDAVLVSELAREEKGWVNYDEDELNLKMSLADSLFDTLLSDTVATLNGIYQRRNPSTV</sequence>
<feature type="compositionally biased region" description="Acidic residues" evidence="1">
    <location>
        <begin position="1023"/>
        <end position="1032"/>
    </location>
</feature>
<evidence type="ECO:0000256" key="1">
    <source>
        <dbReference type="SAM" id="MobiDB-lite"/>
    </source>
</evidence>
<feature type="region of interest" description="Disordered" evidence="1">
    <location>
        <begin position="509"/>
        <end position="688"/>
    </location>
</feature>
<dbReference type="InterPro" id="IPR036859">
    <property type="entry name" value="CAP-Gly_dom_sf"/>
</dbReference>
<feature type="compositionally biased region" description="Polar residues" evidence="1">
    <location>
        <begin position="1094"/>
        <end position="1112"/>
    </location>
</feature>
<feature type="region of interest" description="Disordered" evidence="1">
    <location>
        <begin position="247"/>
        <end position="424"/>
    </location>
</feature>
<feature type="compositionally biased region" description="Basic and acidic residues" evidence="1">
    <location>
        <begin position="343"/>
        <end position="354"/>
    </location>
</feature>
<proteinExistence type="predicted"/>
<feature type="compositionally biased region" description="Polar residues" evidence="1">
    <location>
        <begin position="155"/>
        <end position="172"/>
    </location>
</feature>
<dbReference type="GO" id="GO:0008017">
    <property type="term" value="F:microtubule binding"/>
    <property type="evidence" value="ECO:0007669"/>
    <property type="project" value="InterPro"/>
</dbReference>
<dbReference type="InterPro" id="IPR000938">
    <property type="entry name" value="CAP-Gly_domain"/>
</dbReference>
<dbReference type="EMBL" id="RQTK01000082">
    <property type="protein sequence ID" value="RUS88461.1"/>
    <property type="molecule type" value="Genomic_DNA"/>
</dbReference>
<feature type="compositionally biased region" description="Pro residues" evidence="1">
    <location>
        <begin position="897"/>
        <end position="909"/>
    </location>
</feature>
<gene>
    <name evidence="3" type="ORF">EGW08_003798</name>
</gene>
<reference evidence="3 4" key="1">
    <citation type="submission" date="2019-01" db="EMBL/GenBank/DDBJ databases">
        <title>A draft genome assembly of the solar-powered sea slug Elysia chlorotica.</title>
        <authorList>
            <person name="Cai H."/>
            <person name="Li Q."/>
            <person name="Fang X."/>
            <person name="Li J."/>
            <person name="Curtis N.E."/>
            <person name="Altenburger A."/>
            <person name="Shibata T."/>
            <person name="Feng M."/>
            <person name="Maeda T."/>
            <person name="Schwartz J.A."/>
            <person name="Shigenobu S."/>
            <person name="Lundholm N."/>
            <person name="Nishiyama T."/>
            <person name="Yang H."/>
            <person name="Hasebe M."/>
            <person name="Li S."/>
            <person name="Pierce S.K."/>
            <person name="Wang J."/>
        </authorList>
    </citation>
    <scope>NUCLEOTIDE SEQUENCE [LARGE SCALE GENOMIC DNA]</scope>
    <source>
        <strain evidence="3">EC2010</strain>
        <tissue evidence="3">Whole organism of an adult</tissue>
    </source>
</reference>
<feature type="compositionally biased region" description="Basic and acidic residues" evidence="1">
    <location>
        <begin position="793"/>
        <end position="813"/>
    </location>
</feature>
<evidence type="ECO:0000313" key="4">
    <source>
        <dbReference type="Proteomes" id="UP000271974"/>
    </source>
</evidence>
<accession>A0A3S1HY78</accession>
<organism evidence="3 4">
    <name type="scientific">Elysia chlorotica</name>
    <name type="common">Eastern emerald elysia</name>
    <name type="synonym">Sea slug</name>
    <dbReference type="NCBI Taxonomy" id="188477"/>
    <lineage>
        <taxon>Eukaryota</taxon>
        <taxon>Metazoa</taxon>
        <taxon>Spiralia</taxon>
        <taxon>Lophotrochozoa</taxon>
        <taxon>Mollusca</taxon>
        <taxon>Gastropoda</taxon>
        <taxon>Heterobranchia</taxon>
        <taxon>Euthyneura</taxon>
        <taxon>Panpulmonata</taxon>
        <taxon>Sacoglossa</taxon>
        <taxon>Placobranchoidea</taxon>
        <taxon>Plakobranchidae</taxon>
        <taxon>Elysia</taxon>
    </lineage>
</organism>
<dbReference type="PANTHER" id="PTHR13958:SF3">
    <property type="entry name" value="CAP-GLY DOMAIN-CONTAINING PROTEIN-RELATED"/>
    <property type="match status" value="1"/>
</dbReference>
<comment type="caution">
    <text evidence="3">The sequence shown here is derived from an EMBL/GenBank/DDBJ whole genome shotgun (WGS) entry which is preliminary data.</text>
</comment>
<feature type="domain" description="CAP-Gly" evidence="2">
    <location>
        <begin position="728"/>
        <end position="770"/>
    </location>
</feature>
<feature type="compositionally biased region" description="Basic and acidic residues" evidence="1">
    <location>
        <begin position="247"/>
        <end position="258"/>
    </location>
</feature>
<dbReference type="InterPro" id="IPR028750">
    <property type="entry name" value="CEP350/CC187"/>
</dbReference>